<evidence type="ECO:0000313" key="4">
    <source>
        <dbReference type="Proteomes" id="UP000287547"/>
    </source>
</evidence>
<dbReference type="OrthoDB" id="4717855at2"/>
<accession>A0A428ZRS2</accession>
<sequence>MRLKLALTVAAVLALSAPTASAQVEPLALVHSERIALGNTTLTASFSDWPIKAGRSLDFTFEPAGGIEGRGGTVRAVAPSGEPKALGVVGLDGEADMKLVRHPQARHAWGLDVVALPEEGLWRFEFTVPGVGTGTLPVLAGPTPGPPAALSWTVGMIPWAIALVVLGRRWWRVRKQAVLAWSD</sequence>
<dbReference type="Proteomes" id="UP000287547">
    <property type="component" value="Unassembled WGS sequence"/>
</dbReference>
<feature type="transmembrane region" description="Helical" evidence="1">
    <location>
        <begin position="149"/>
        <end position="166"/>
    </location>
</feature>
<keyword evidence="1" id="KW-0812">Transmembrane</keyword>
<dbReference type="RefSeq" id="WP_051795485.1">
    <property type="nucleotide sequence ID" value="NZ_QHKI01000002.1"/>
</dbReference>
<feature type="chain" id="PRO_5019212922" description="YtkA-like domain-containing protein" evidence="2">
    <location>
        <begin position="23"/>
        <end position="183"/>
    </location>
</feature>
<evidence type="ECO:0008006" key="5">
    <source>
        <dbReference type="Google" id="ProtNLM"/>
    </source>
</evidence>
<feature type="signal peptide" evidence="2">
    <location>
        <begin position="1"/>
        <end position="22"/>
    </location>
</feature>
<keyword evidence="2" id="KW-0732">Signal</keyword>
<proteinExistence type="predicted"/>
<evidence type="ECO:0000313" key="3">
    <source>
        <dbReference type="EMBL" id="RSM90750.1"/>
    </source>
</evidence>
<evidence type="ECO:0000256" key="2">
    <source>
        <dbReference type="SAM" id="SignalP"/>
    </source>
</evidence>
<comment type="caution">
    <text evidence="3">The sequence shown here is derived from an EMBL/GenBank/DDBJ whole genome shotgun (WGS) entry which is preliminary data.</text>
</comment>
<protein>
    <recommendedName>
        <fullName evidence="5">YtkA-like domain-containing protein</fullName>
    </recommendedName>
</protein>
<name>A0A428ZRS2_KIBAR</name>
<gene>
    <name evidence="3" type="ORF">DMH04_04670</name>
</gene>
<dbReference type="AlphaFoldDB" id="A0A428ZRS2"/>
<keyword evidence="1" id="KW-1133">Transmembrane helix</keyword>
<reference evidence="3 4" key="1">
    <citation type="submission" date="2018-05" db="EMBL/GenBank/DDBJ databases">
        <title>Evolution of GPA BGCs.</title>
        <authorList>
            <person name="Waglechner N."/>
            <person name="Wright G.D."/>
        </authorList>
    </citation>
    <scope>NUCLEOTIDE SEQUENCE [LARGE SCALE GENOMIC DNA]</scope>
    <source>
        <strain evidence="3 4">A82846</strain>
    </source>
</reference>
<organism evidence="3 4">
    <name type="scientific">Kibdelosporangium aridum</name>
    <dbReference type="NCBI Taxonomy" id="2030"/>
    <lineage>
        <taxon>Bacteria</taxon>
        <taxon>Bacillati</taxon>
        <taxon>Actinomycetota</taxon>
        <taxon>Actinomycetes</taxon>
        <taxon>Pseudonocardiales</taxon>
        <taxon>Pseudonocardiaceae</taxon>
        <taxon>Kibdelosporangium</taxon>
    </lineage>
</organism>
<evidence type="ECO:0000256" key="1">
    <source>
        <dbReference type="SAM" id="Phobius"/>
    </source>
</evidence>
<keyword evidence="1" id="KW-0472">Membrane</keyword>
<dbReference type="EMBL" id="QHKI01000002">
    <property type="protein sequence ID" value="RSM90750.1"/>
    <property type="molecule type" value="Genomic_DNA"/>
</dbReference>